<evidence type="ECO:0000256" key="3">
    <source>
        <dbReference type="ARBA" id="ARBA00022801"/>
    </source>
</evidence>
<sequence>MNQGATKSVSQSTIQRTLLRLGLRSRRLVRAPMLTAVHRRRRLEFARQYSSWTSTEWRQVAFSDESRFMLHRTDGRWRIRRETSERNHPATIAGTVQAGGGSIMVWGMFSWHSLGSLIIVEGTMDQYKYASVLADHVHPYMRIVFPQDDGIFQQDNARCHTAASPHIRDGDAPRPYPNTYRDKWDSDHIRMPCSPQNKYPVESLNGGKQIQSRWDVICGSLRRNIECSLDLECLSAAERAHFFETVLPVMIDMALNLPYICTQPIPLLKKDMDHSVTMSQKQIGCLLLNAFFCTFPRRTLPGRYKKERWNCEYATYPDINFNRLFYGTKDNVLSKNTEKLKCLINYFRRITTKEPCGTVTFHRQCLQDLPKWEESTRKIRTVVIKADGLIESDGCGMLQILSLLLKHVVDKTEDDLFEVDDKDVNGEMLDNDIHLYMNQAETLLKVDFANKFVGGGVLGQGCVQEEIRFVICPELIVSRLFVECLDFNEVLIVTGVEQYNKYSGYSDGFKWEGNFDDQTPRDTWGRRFTQIVAMDAKHFRDEQFKEMYITRELNKAFCGFYENALPENLPAVATGNWGCGAFNGNPSLKFLIQLMAASQAGRSMLYLTFGNENLKKELKNIYHFVKDKSLSVGDLWRFLISYCATVNVFGKELYPTLGNFLHSTSLNRHKNNAEAVTNEKLQNDSEEKAMQKLIEDVCNDDSNTETEDDFCIK</sequence>
<dbReference type="EC" id="3.2.1.143" evidence="2"/>
<dbReference type="GO" id="GO:1990966">
    <property type="term" value="P:ATP generation from poly-ADP-D-ribose"/>
    <property type="evidence" value="ECO:0007669"/>
    <property type="project" value="TreeGrafter"/>
</dbReference>
<dbReference type="Pfam" id="PF01498">
    <property type="entry name" value="HTH_Tnp_Tc3_2"/>
    <property type="match status" value="1"/>
</dbReference>
<dbReference type="InterPro" id="IPR048362">
    <property type="entry name" value="PARG_helical"/>
</dbReference>
<dbReference type="GO" id="GO:0005975">
    <property type="term" value="P:carbohydrate metabolic process"/>
    <property type="evidence" value="ECO:0007669"/>
    <property type="project" value="InterPro"/>
</dbReference>
<name>A0A087TV12_STEMI</name>
<dbReference type="Gene3D" id="3.30.420.10">
    <property type="entry name" value="Ribonuclease H-like superfamily/Ribonuclease H"/>
    <property type="match status" value="1"/>
</dbReference>
<evidence type="ECO:0000313" key="10">
    <source>
        <dbReference type="Proteomes" id="UP000054359"/>
    </source>
</evidence>
<feature type="non-terminal residue" evidence="9">
    <location>
        <position position="713"/>
    </location>
</feature>
<dbReference type="AlphaFoldDB" id="A0A087TV12"/>
<gene>
    <name evidence="9" type="ORF">X975_00912</name>
</gene>
<feature type="domain" description="Transposase Tc1-like" evidence="6">
    <location>
        <begin position="6"/>
        <end position="49"/>
    </location>
</feature>
<dbReference type="Proteomes" id="UP000054359">
    <property type="component" value="Unassembled WGS sequence"/>
</dbReference>
<evidence type="ECO:0000256" key="4">
    <source>
        <dbReference type="PIRSR" id="PIRSR607724-1"/>
    </source>
</evidence>
<dbReference type="GO" id="GO:0005737">
    <property type="term" value="C:cytoplasm"/>
    <property type="evidence" value="ECO:0007669"/>
    <property type="project" value="TreeGrafter"/>
</dbReference>
<dbReference type="InterPro" id="IPR046372">
    <property type="entry name" value="PARG_cat_C"/>
</dbReference>
<feature type="active site" evidence="4">
    <location>
        <position position="447"/>
    </location>
</feature>
<dbReference type="Pfam" id="PF05028">
    <property type="entry name" value="PARG_cat_C"/>
    <property type="match status" value="1"/>
</dbReference>
<dbReference type="Pfam" id="PF20811">
    <property type="entry name" value="PARG_cat_N"/>
    <property type="match status" value="1"/>
</dbReference>
<proteinExistence type="inferred from homology"/>
<feature type="binding site" evidence="5">
    <location>
        <position position="505"/>
    </location>
    <ligand>
        <name>substrate</name>
    </ligand>
</feature>
<keyword evidence="10" id="KW-1185">Reference proteome</keyword>
<organism evidence="9 10">
    <name type="scientific">Stegodyphus mimosarum</name>
    <name type="common">African social velvet spider</name>
    <dbReference type="NCBI Taxonomy" id="407821"/>
    <lineage>
        <taxon>Eukaryota</taxon>
        <taxon>Metazoa</taxon>
        <taxon>Ecdysozoa</taxon>
        <taxon>Arthropoda</taxon>
        <taxon>Chelicerata</taxon>
        <taxon>Arachnida</taxon>
        <taxon>Araneae</taxon>
        <taxon>Araneomorphae</taxon>
        <taxon>Entelegynae</taxon>
        <taxon>Eresoidea</taxon>
        <taxon>Eresidae</taxon>
        <taxon>Stegodyphus</taxon>
    </lineage>
</organism>
<protein>
    <recommendedName>
        <fullName evidence="2">poly(ADP-ribose) glycohydrolase</fullName>
        <ecNumber evidence="2">3.2.1.143</ecNumber>
    </recommendedName>
</protein>
<feature type="domain" description="PARG helical" evidence="8">
    <location>
        <begin position="235"/>
        <end position="363"/>
    </location>
</feature>
<dbReference type="OMA" id="KERWNCE"/>
<dbReference type="EMBL" id="KK116854">
    <property type="protein sequence ID" value="KFM68951.1"/>
    <property type="molecule type" value="Genomic_DNA"/>
</dbReference>
<dbReference type="InterPro" id="IPR036397">
    <property type="entry name" value="RNaseH_sf"/>
</dbReference>
<evidence type="ECO:0000256" key="1">
    <source>
        <dbReference type="ARBA" id="ARBA00009545"/>
    </source>
</evidence>
<dbReference type="GO" id="GO:0006313">
    <property type="term" value="P:DNA transposition"/>
    <property type="evidence" value="ECO:0007669"/>
    <property type="project" value="InterPro"/>
</dbReference>
<dbReference type="PANTHER" id="PTHR12837">
    <property type="entry name" value="POLY ADP-RIBOSE GLYCOHYDROLASE"/>
    <property type="match status" value="1"/>
</dbReference>
<feature type="active site" evidence="4">
    <location>
        <position position="465"/>
    </location>
</feature>
<feature type="domain" description="PARG catalytic Macro" evidence="7">
    <location>
        <begin position="439"/>
        <end position="615"/>
    </location>
</feature>
<evidence type="ECO:0000256" key="5">
    <source>
        <dbReference type="PIRSR" id="PIRSR607724-2"/>
    </source>
</evidence>
<keyword evidence="3 9" id="KW-0378">Hydrolase</keyword>
<accession>A0A087TV12</accession>
<evidence type="ECO:0000256" key="2">
    <source>
        <dbReference type="ARBA" id="ARBA00012255"/>
    </source>
</evidence>
<evidence type="ECO:0000259" key="7">
    <source>
        <dbReference type="Pfam" id="PF05028"/>
    </source>
</evidence>
<comment type="similarity">
    <text evidence="1">Belongs to the poly(ADP-ribose) glycohydrolase family.</text>
</comment>
<evidence type="ECO:0000313" key="9">
    <source>
        <dbReference type="EMBL" id="KFM68951.1"/>
    </source>
</evidence>
<dbReference type="InterPro" id="IPR002492">
    <property type="entry name" value="Transposase_Tc1-like"/>
</dbReference>
<dbReference type="GO" id="GO:0004649">
    <property type="term" value="F:poly(ADP-ribose) glycohydrolase activity"/>
    <property type="evidence" value="ECO:0007669"/>
    <property type="project" value="UniProtKB-EC"/>
</dbReference>
<dbReference type="GO" id="GO:0009225">
    <property type="term" value="P:nucleotide-sugar metabolic process"/>
    <property type="evidence" value="ECO:0007669"/>
    <property type="project" value="TreeGrafter"/>
</dbReference>
<reference evidence="9 10" key="1">
    <citation type="submission" date="2013-11" db="EMBL/GenBank/DDBJ databases">
        <title>Genome sequencing of Stegodyphus mimosarum.</title>
        <authorList>
            <person name="Bechsgaard J."/>
        </authorList>
    </citation>
    <scope>NUCLEOTIDE SEQUENCE [LARGE SCALE GENOMIC DNA]</scope>
</reference>
<feature type="active site" evidence="4">
    <location>
        <position position="466"/>
    </location>
</feature>
<evidence type="ECO:0000259" key="8">
    <source>
        <dbReference type="Pfam" id="PF20811"/>
    </source>
</evidence>
<dbReference type="PANTHER" id="PTHR12837:SF15">
    <property type="entry name" value="POLY(ADP-RIBOSE) GLYCOHYDROLASE"/>
    <property type="match status" value="1"/>
</dbReference>
<dbReference type="STRING" id="407821.A0A087TV12"/>
<dbReference type="GO" id="GO:0006282">
    <property type="term" value="P:regulation of DNA repair"/>
    <property type="evidence" value="ECO:0007669"/>
    <property type="project" value="InterPro"/>
</dbReference>
<feature type="binding site" evidence="5">
    <location>
        <position position="464"/>
    </location>
    <ligand>
        <name>substrate</name>
    </ligand>
</feature>
<dbReference type="GO" id="GO:0005634">
    <property type="term" value="C:nucleus"/>
    <property type="evidence" value="ECO:0007669"/>
    <property type="project" value="TreeGrafter"/>
</dbReference>
<evidence type="ECO:0000259" key="6">
    <source>
        <dbReference type="Pfam" id="PF01498"/>
    </source>
</evidence>
<dbReference type="GO" id="GO:0003677">
    <property type="term" value="F:DNA binding"/>
    <property type="evidence" value="ECO:0007669"/>
    <property type="project" value="InterPro"/>
</dbReference>
<dbReference type="GO" id="GO:0015074">
    <property type="term" value="P:DNA integration"/>
    <property type="evidence" value="ECO:0007669"/>
    <property type="project" value="InterPro"/>
</dbReference>
<dbReference type="InterPro" id="IPR007724">
    <property type="entry name" value="Poly_GlycHdrlase"/>
</dbReference>
<dbReference type="OrthoDB" id="1937899at2759"/>
<feature type="binding site" evidence="5">
    <location>
        <position position="450"/>
    </location>
    <ligand>
        <name>substrate</name>
    </ligand>
</feature>